<comment type="caution">
    <text evidence="12">The sequence shown here is derived from an EMBL/GenBank/DDBJ whole genome shotgun (WGS) entry which is preliminary data.</text>
</comment>
<dbReference type="InterPro" id="IPR023837">
    <property type="entry name" value="EccCb-like_Actinobacteria"/>
</dbReference>
<protein>
    <submittedName>
        <fullName evidence="12">Type VII secretion protein EccCa</fullName>
    </submittedName>
</protein>
<dbReference type="Proteomes" id="UP001140272">
    <property type="component" value="Unassembled WGS sequence"/>
</dbReference>
<evidence type="ECO:0000256" key="9">
    <source>
        <dbReference type="PROSITE-ProRule" id="PRU00289"/>
    </source>
</evidence>
<dbReference type="EMBL" id="JACKRN010000007">
    <property type="protein sequence ID" value="MCV7069207.1"/>
    <property type="molecule type" value="Genomic_DNA"/>
</dbReference>
<reference evidence="12" key="2">
    <citation type="journal article" date="2022" name="BMC Genomics">
        <title>Comparative genome analysis of mycobacteria focusing on tRNA and non-coding RNA.</title>
        <authorList>
            <person name="Behra P.R.K."/>
            <person name="Pettersson B.M.F."/>
            <person name="Ramesh M."/>
            <person name="Das S."/>
            <person name="Dasgupta S."/>
            <person name="Kirsebom L.A."/>
        </authorList>
    </citation>
    <scope>NUCLEOTIDE SEQUENCE</scope>
    <source>
        <strain evidence="12">DSM 45406</strain>
    </source>
</reference>
<evidence type="ECO:0000256" key="7">
    <source>
        <dbReference type="ARBA" id="ARBA00022989"/>
    </source>
</evidence>
<dbReference type="NCBIfam" id="TIGR03925">
    <property type="entry name" value="T7SS_EccC_b"/>
    <property type="match status" value="1"/>
</dbReference>
<evidence type="ECO:0000256" key="6">
    <source>
        <dbReference type="ARBA" id="ARBA00022840"/>
    </source>
</evidence>
<feature type="transmembrane region" description="Helical" evidence="10">
    <location>
        <begin position="60"/>
        <end position="79"/>
    </location>
</feature>
<dbReference type="NCBIfam" id="TIGR03924">
    <property type="entry name" value="T7SS_EccC_a"/>
    <property type="match status" value="1"/>
</dbReference>
<feature type="binding site" evidence="9">
    <location>
        <begin position="393"/>
        <end position="400"/>
    </location>
    <ligand>
        <name>ATP</name>
        <dbReference type="ChEBI" id="CHEBI:30616"/>
    </ligand>
</feature>
<dbReference type="InterPro" id="IPR002543">
    <property type="entry name" value="FtsK_dom"/>
</dbReference>
<feature type="binding site" evidence="9">
    <location>
        <begin position="715"/>
        <end position="722"/>
    </location>
    <ligand>
        <name>ATP</name>
        <dbReference type="ChEBI" id="CHEBI:30616"/>
    </ligand>
</feature>
<evidence type="ECO:0000256" key="3">
    <source>
        <dbReference type="ARBA" id="ARBA00022692"/>
    </source>
</evidence>
<evidence type="ECO:0000313" key="13">
    <source>
        <dbReference type="Proteomes" id="UP001140272"/>
    </source>
</evidence>
<name>A0A9X3BMA8_9MYCO</name>
<dbReference type="PROSITE" id="PS50901">
    <property type="entry name" value="FTSK"/>
    <property type="match status" value="3"/>
</dbReference>
<feature type="domain" description="FtsK" evidence="11">
    <location>
        <begin position="697"/>
        <end position="870"/>
    </location>
</feature>
<comment type="subcellular location">
    <subcellularLocation>
        <location evidence="1">Cell membrane</location>
        <topology evidence="1">Multi-pass membrane protein</topology>
    </subcellularLocation>
</comment>
<keyword evidence="2" id="KW-1003">Cell membrane</keyword>
<reference evidence="12" key="1">
    <citation type="submission" date="2020-07" db="EMBL/GenBank/DDBJ databases">
        <authorList>
            <person name="Pettersson B.M.F."/>
            <person name="Behra P.R.K."/>
            <person name="Ramesh M."/>
            <person name="Das S."/>
            <person name="Dasgupta S."/>
            <person name="Kirsebom L.A."/>
        </authorList>
    </citation>
    <scope>NUCLEOTIDE SEQUENCE</scope>
    <source>
        <strain evidence="12">DSM 45406</strain>
    </source>
</reference>
<dbReference type="InterPro" id="IPR003593">
    <property type="entry name" value="AAA+_ATPase"/>
</dbReference>
<dbReference type="PANTHER" id="PTHR22683">
    <property type="entry name" value="SPORULATION PROTEIN RELATED"/>
    <property type="match status" value="1"/>
</dbReference>
<keyword evidence="8 10" id="KW-0472">Membrane</keyword>
<dbReference type="SMART" id="SM00382">
    <property type="entry name" value="AAA"/>
    <property type="match status" value="3"/>
</dbReference>
<evidence type="ECO:0000313" key="12">
    <source>
        <dbReference type="EMBL" id="MCV7069207.1"/>
    </source>
</evidence>
<dbReference type="Gene3D" id="3.40.50.300">
    <property type="entry name" value="P-loop containing nucleotide triphosphate hydrolases"/>
    <property type="match status" value="3"/>
</dbReference>
<dbReference type="InterPro" id="IPR023836">
    <property type="entry name" value="EccCa-like_Actinobacteria"/>
</dbReference>
<dbReference type="SUPFAM" id="SSF52540">
    <property type="entry name" value="P-loop containing nucleoside triphosphate hydrolases"/>
    <property type="match status" value="3"/>
</dbReference>
<evidence type="ECO:0000256" key="2">
    <source>
        <dbReference type="ARBA" id="ARBA00022475"/>
    </source>
</evidence>
<feature type="binding site" evidence="9">
    <location>
        <begin position="965"/>
        <end position="972"/>
    </location>
    <ligand>
        <name>ATP</name>
        <dbReference type="ChEBI" id="CHEBI:30616"/>
    </ligand>
</feature>
<dbReference type="GO" id="GO:0005524">
    <property type="term" value="F:ATP binding"/>
    <property type="evidence" value="ECO:0007669"/>
    <property type="project" value="UniProtKB-UniRule"/>
</dbReference>
<evidence type="ECO:0000256" key="10">
    <source>
        <dbReference type="SAM" id="Phobius"/>
    </source>
</evidence>
<keyword evidence="6 9" id="KW-0067">ATP-binding</keyword>
<sequence length="1166" mass="123619">MGSEHPPGGRITLEAPPPLPEATPVSPLARLMPIVMIAAMVGMSALYLRSGGPAARSPMTLILPLMMLTSVVGMLVHGGRGATRTAEINAGRAEYLRYLDGVAAGLAASAAEQHVWLYRRHPDPAALWTTAGTDRRDERAPDHLAVRVGVGCAVAATTLSVADLGPDDDPVTAGAVRRLVQERSVVRDVPVLVSLPAVRLVSAAGDPATARAVLRALVCQAAVAHPPDTLAVEAPAGAAWDWVKWLPHSRTVGTSRHRLSIADGAESVSPGEGVTVLAVRPAEPQTAVTVCADGTPIDAEHDVLSLSEALACARRIAGASARAGLPRRDRTDWCSLMAIDDPEDLHPEKLWARCTAEAALRVPIGVTDDGVRVELDIKEAAAGGMGPHGLCVGATGSGKSEFLRTLVLGMITAHSPDVLNLVLVDFKGGATFLGFEQARHVSAVITNLADEAPLVARMHDALSGEITRRQEVLRAAGNLANIADYQRMRARDGGLAPLPALFIVVDEFSELLSRHPDFADLFVAVGRLGRSLGVHLLLASQRLDEGRLRGLDAHLSYRICLKTFSAADSRAVLGVPDAYQLPAQPGAAYLKTASEQLTRFQTAFVSGRYAPREATGAVAAQRFTYTAAVRAPSPALAAKPLLDTVLTRLTGRGRAAHRVWLPPLSRSPALDDLLHSFPAGGLRVPIGVVDCPVEQRYEPLTVDLSGAAGNVAVVGAPQSGKSTALRTLVSALAASHDAGAVQIYCLDFGGGTLRTLAELPHVGCVAGRRDTDLCRRTVAHVEAVLSAREAASRRGHDHCGDVFLVVDGWATVRQDFDVLEPAITALAARGLSYGVHVVLAASRWADLRPALKDQIGTRIELRLGEAAESDMDRRRARELATAPPGRGLTRAGREMVIARPPAAAVCRHPDGITAPRVELLPEKIFHDTIARGPWRRGQVVVGLGERDLCAVTLDFTDHPHLLILGEGECGKSALLRALCTELVGTHSEDEVSLEIVDYRRTLLGVVDSGHLAGYSASPVALEGRLTALTARLTERMPDEHVTQRQLRDRSWWSGPEIFVIVDDYDLVAGATGNPLTPLADFLPHAKDLGLHVIVARRSGGAARALFDPVLARLRDMGCSGMTMSAAPEDGNLFGASRPGPLPAGRGSLTVRGRPDELIQVGWLDPP</sequence>
<dbReference type="GO" id="GO:0003677">
    <property type="term" value="F:DNA binding"/>
    <property type="evidence" value="ECO:0007669"/>
    <property type="project" value="InterPro"/>
</dbReference>
<dbReference type="InterPro" id="IPR050206">
    <property type="entry name" value="FtsK/SpoIIIE/SftA"/>
</dbReference>
<evidence type="ECO:0000256" key="1">
    <source>
        <dbReference type="ARBA" id="ARBA00004651"/>
    </source>
</evidence>
<keyword evidence="5 9" id="KW-0547">Nucleotide-binding</keyword>
<keyword evidence="3 10" id="KW-0812">Transmembrane</keyword>
<evidence type="ECO:0000259" key="11">
    <source>
        <dbReference type="PROSITE" id="PS50901"/>
    </source>
</evidence>
<gene>
    <name evidence="12" type="primary">eccCa</name>
    <name evidence="12" type="ORF">H7H73_00360</name>
</gene>
<evidence type="ECO:0000256" key="4">
    <source>
        <dbReference type="ARBA" id="ARBA00022737"/>
    </source>
</evidence>
<feature type="domain" description="FtsK" evidence="11">
    <location>
        <begin position="948"/>
        <end position="1132"/>
    </location>
</feature>
<dbReference type="PANTHER" id="PTHR22683:SF1">
    <property type="entry name" value="TYPE VII SECRETION SYSTEM PROTEIN ESSC"/>
    <property type="match status" value="1"/>
</dbReference>
<feature type="transmembrane region" description="Helical" evidence="10">
    <location>
        <begin position="28"/>
        <end position="48"/>
    </location>
</feature>
<organism evidence="12 13">
    <name type="scientific">Mycolicibacterium rufum</name>
    <dbReference type="NCBI Taxonomy" id="318424"/>
    <lineage>
        <taxon>Bacteria</taxon>
        <taxon>Bacillati</taxon>
        <taxon>Actinomycetota</taxon>
        <taxon>Actinomycetes</taxon>
        <taxon>Mycobacteriales</taxon>
        <taxon>Mycobacteriaceae</taxon>
        <taxon>Mycolicibacterium</taxon>
    </lineage>
</organism>
<dbReference type="GO" id="GO:0005886">
    <property type="term" value="C:plasma membrane"/>
    <property type="evidence" value="ECO:0007669"/>
    <property type="project" value="UniProtKB-SubCell"/>
</dbReference>
<dbReference type="AlphaFoldDB" id="A0A9X3BMA8"/>
<evidence type="ECO:0000256" key="8">
    <source>
        <dbReference type="ARBA" id="ARBA00023136"/>
    </source>
</evidence>
<dbReference type="InterPro" id="IPR027417">
    <property type="entry name" value="P-loop_NTPase"/>
</dbReference>
<keyword evidence="7 10" id="KW-1133">Transmembrane helix</keyword>
<proteinExistence type="predicted"/>
<dbReference type="Pfam" id="PF01580">
    <property type="entry name" value="FtsK_SpoIIIE"/>
    <property type="match status" value="3"/>
</dbReference>
<evidence type="ECO:0000256" key="5">
    <source>
        <dbReference type="ARBA" id="ARBA00022741"/>
    </source>
</evidence>
<accession>A0A9X3BMA8</accession>
<keyword evidence="4" id="KW-0677">Repeat</keyword>
<feature type="domain" description="FtsK" evidence="11">
    <location>
        <begin position="368"/>
        <end position="570"/>
    </location>
</feature>